<feature type="compositionally biased region" description="Low complexity" evidence="4">
    <location>
        <begin position="603"/>
        <end position="615"/>
    </location>
</feature>
<feature type="domain" description="BAH" evidence="5">
    <location>
        <begin position="91"/>
        <end position="206"/>
    </location>
</feature>
<dbReference type="SMART" id="SM00509">
    <property type="entry name" value="TFS2N"/>
    <property type="match status" value="1"/>
</dbReference>
<feature type="compositionally biased region" description="Basic and acidic residues" evidence="4">
    <location>
        <begin position="989"/>
        <end position="1000"/>
    </location>
</feature>
<evidence type="ECO:0000313" key="8">
    <source>
        <dbReference type="Proteomes" id="UP000827721"/>
    </source>
</evidence>
<keyword evidence="8" id="KW-1185">Reference proteome</keyword>
<evidence type="ECO:0000256" key="4">
    <source>
        <dbReference type="SAM" id="MobiDB-lite"/>
    </source>
</evidence>
<feature type="compositionally biased region" description="Basic and acidic residues" evidence="4">
    <location>
        <begin position="275"/>
        <end position="305"/>
    </location>
</feature>
<feature type="compositionally biased region" description="Polar residues" evidence="4">
    <location>
        <begin position="685"/>
        <end position="710"/>
    </location>
</feature>
<proteinExistence type="predicted"/>
<feature type="region of interest" description="Disordered" evidence="4">
    <location>
        <begin position="232"/>
        <end position="305"/>
    </location>
</feature>
<evidence type="ECO:0000259" key="5">
    <source>
        <dbReference type="PROSITE" id="PS51038"/>
    </source>
</evidence>
<dbReference type="Gene3D" id="2.30.30.490">
    <property type="match status" value="1"/>
</dbReference>
<evidence type="ECO:0000256" key="1">
    <source>
        <dbReference type="ARBA" id="ARBA00004123"/>
    </source>
</evidence>
<evidence type="ECO:0000256" key="2">
    <source>
        <dbReference type="ARBA" id="ARBA00023242"/>
    </source>
</evidence>
<feature type="region of interest" description="Disordered" evidence="4">
    <location>
        <begin position="1078"/>
        <end position="1102"/>
    </location>
</feature>
<feature type="compositionally biased region" description="Basic and acidic residues" evidence="4">
    <location>
        <begin position="946"/>
        <end position="973"/>
    </location>
</feature>
<keyword evidence="2 3" id="KW-0539">Nucleus</keyword>
<feature type="compositionally biased region" description="Polar residues" evidence="4">
    <location>
        <begin position="847"/>
        <end position="863"/>
    </location>
</feature>
<dbReference type="SUPFAM" id="SSF47676">
    <property type="entry name" value="Conserved domain common to transcription factors TFIIS, elongin A, CRSP70"/>
    <property type="match status" value="1"/>
</dbReference>
<feature type="region of interest" description="Disordered" evidence="4">
    <location>
        <begin position="843"/>
        <end position="1021"/>
    </location>
</feature>
<comment type="caution">
    <text evidence="7">The sequence shown here is derived from an EMBL/GenBank/DDBJ whole genome shotgun (WGS) entry which is preliminary data.</text>
</comment>
<name>A0ABQ8H972_9ROSI</name>
<dbReference type="InterPro" id="IPR017923">
    <property type="entry name" value="TFIIS_N"/>
</dbReference>
<protein>
    <submittedName>
        <fullName evidence="7">Uncharacterized protein</fullName>
    </submittedName>
</protein>
<dbReference type="InterPro" id="IPR043151">
    <property type="entry name" value="BAH_sf"/>
</dbReference>
<feature type="region of interest" description="Disordered" evidence="4">
    <location>
        <begin position="541"/>
        <end position="658"/>
    </location>
</feature>
<comment type="subcellular location">
    <subcellularLocation>
        <location evidence="1 3">Nucleus</location>
    </subcellularLocation>
</comment>
<dbReference type="InterPro" id="IPR001025">
    <property type="entry name" value="BAH_dom"/>
</dbReference>
<sequence length="1676" mass="180511">MPSSMRIERYGRIYGSCLQDAKEKEYMKWPINEVFPTDRENATIGAITNGYCSQVPRSSVGRRQEAMLDNVYSIHQWMFSSVIENADLDGRKISVGDCALFKPPQDSPPFIGIIRCLTTGKENKLRLRVNWLYRPSEVKLGKGFLLEAAPNEIFYSFHKDEIPAASLLHPCKVAFLPKGVELPTGIGSFVCRKVYDITNKCLWWLTDQDYINERQEEVNHLLYKTRIEMHAAVPPGGRSPKSTNGPTSTSQLKPGSDSLQNSASFSSQVKGKKRERGDQVSESVKRERSSKMEDGDAGHYRTESSLKSEIAKISEKGGLVDYEGVEKLVQLMLPERNEKKIDLVCRSMLAGVVAVTDNFDCLNRFVQLRGLPVFDEWLQEVHKGKIGDASSPKDGDKSVEEFLLILLHALDKLPVNLHALQMCNIGKSVNHLRTHKNLEIQKKARGLVDTWKKRVEADLDAKSGSNQAVSWSARPRLPEVPHSGNRQTGGSSEVATKSLVMQPAAPKATSVKLVQGETATKSAFASPVSMKSAPLAASVTTNLKDGQPRNAGGGASDLPSTPAKDEKSSSSSQSHNNSQSCSSDHTKAGGFSGKEDARSSTAVSMTVSKTSGSSSRSRKSANGFPGTTPTGVQRETGLNRSSSWQRNPATERLAQSSLTSEKALDVPVVDGSNHKLIVKITNRGRSPAQNVNGGSFEDTSLTNSRASSPVFSDKQDQSDCNTKEKIDAFRANISSSVNTESWQINDIKDAVAGSDEGDRSPAVFPDEKGCRTGDDTRKVVEISKGVSISSGIQSKAVKFHEASLSSIHALLESCAKYSEANVSVPVGDDIGMNLLASVAAGEMSKSDIVSPTGSPQRNTSSNEHLCDDNDSRVKSFPRAEFSQVQSHSTDGADENNEKQKIDHKLWAKNADSKKEKPSRDLTGQLDHSPMDLQHTVDPCIESNGNLKEKITGKDTKDGAAKDHEEKTSSRVDADGIQDAKQNMSGSLMTEDRVSESDVKVENGTVEGSSSNRSSETDDENKKKINEGVNSVMQTDQNPPPTIVHSEFVRGTGEEVVLSSGPGKDMDSENVDVVKSERVNEADVSSHVNHREKQKVEGRSNAPMTHGDRAVLLVSAVTSQKDEHMEENLEANDVKEEQCTGLTPDASPVLQVQETGRNLRPGGGKLTGSEGNEVEESASTTVDASFSAVDMEAKVEFDLNEGFTVDDGKYGESNNLAALGCSTAVQQMISPLPFPVSSVSSSLPASITVAAAAKGPFVPPEDLLRSKGALGWKGSAATSAFRPAEPRKVLEMQLGATSSPLSDATPGNQNRPPLDIDLNVPDERIFEDLASRSSAQDTVSISASINNCDVSRGELGPTPIRCSGGLDLDLNRVEEHTDIGNYSTSNGHRTDVPLKSVTSSSGGLFNGQVSVRRDFDLNDGPVVDEMSAEPLLFNQHTRSVPSQPPVASLRMNNAETGNFSSWFPRGNTYSTITVPSVLSDRGEHPFPIVASGGPQRMLAPPTGGSPFGPDVYRGSVLSSSPAMPFPTTPFQYPVFPFGTSFLSPATFSGGSTAYMDSSSGGRVCFPAVNSQLIGPAGAVPSHYPRPYVVSLPDGSNSASAESSWKWGRQGLDLNAGPGVPDIEGRDETSPLVPRQLSVAGSQALAEEQARMYQMAGGVLKRKEPEGGWDGYNRPSWR</sequence>
<dbReference type="Pfam" id="PF01426">
    <property type="entry name" value="BAH"/>
    <property type="match status" value="1"/>
</dbReference>
<gene>
    <name evidence="7" type="ORF">JRO89_XS13G0189600</name>
</gene>
<dbReference type="SMART" id="SM00439">
    <property type="entry name" value="BAH"/>
    <property type="match status" value="1"/>
</dbReference>
<feature type="compositionally biased region" description="Basic and acidic residues" evidence="4">
    <location>
        <begin position="895"/>
        <end position="919"/>
    </location>
</feature>
<organism evidence="7 8">
    <name type="scientific">Xanthoceras sorbifolium</name>
    <dbReference type="NCBI Taxonomy" id="99658"/>
    <lineage>
        <taxon>Eukaryota</taxon>
        <taxon>Viridiplantae</taxon>
        <taxon>Streptophyta</taxon>
        <taxon>Embryophyta</taxon>
        <taxon>Tracheophyta</taxon>
        <taxon>Spermatophyta</taxon>
        <taxon>Magnoliopsida</taxon>
        <taxon>eudicotyledons</taxon>
        <taxon>Gunneridae</taxon>
        <taxon>Pentapetalae</taxon>
        <taxon>rosids</taxon>
        <taxon>malvids</taxon>
        <taxon>Sapindales</taxon>
        <taxon>Sapindaceae</taxon>
        <taxon>Xanthoceroideae</taxon>
        <taxon>Xanthoceras</taxon>
    </lineage>
</organism>
<dbReference type="InterPro" id="IPR003617">
    <property type="entry name" value="TFIIS/CRSP70_N_sub"/>
</dbReference>
<feature type="compositionally biased region" description="Polar residues" evidence="4">
    <location>
        <begin position="625"/>
        <end position="658"/>
    </location>
</feature>
<feature type="compositionally biased region" description="Basic and acidic residues" evidence="4">
    <location>
        <begin position="1088"/>
        <end position="1097"/>
    </location>
</feature>
<dbReference type="PROSITE" id="PS51038">
    <property type="entry name" value="BAH"/>
    <property type="match status" value="1"/>
</dbReference>
<feature type="domain" description="TFIIS N-terminal" evidence="6">
    <location>
        <begin position="372"/>
        <end position="458"/>
    </location>
</feature>
<feature type="region of interest" description="Disordered" evidence="4">
    <location>
        <begin position="1155"/>
        <end position="1180"/>
    </location>
</feature>
<feature type="compositionally biased region" description="Low complexity" evidence="4">
    <location>
        <begin position="569"/>
        <end position="583"/>
    </location>
</feature>
<feature type="region of interest" description="Disordered" evidence="4">
    <location>
        <begin position="685"/>
        <end position="719"/>
    </location>
</feature>
<feature type="compositionally biased region" description="Polar residues" evidence="4">
    <location>
        <begin position="1297"/>
        <end position="1310"/>
    </location>
</feature>
<evidence type="ECO:0000256" key="3">
    <source>
        <dbReference type="PROSITE-ProRule" id="PRU00649"/>
    </source>
</evidence>
<reference evidence="7 8" key="1">
    <citation type="submission" date="2021-02" db="EMBL/GenBank/DDBJ databases">
        <title>Plant Genome Project.</title>
        <authorList>
            <person name="Zhang R.-G."/>
        </authorList>
    </citation>
    <scope>NUCLEOTIDE SEQUENCE [LARGE SCALE GENOMIC DNA]</scope>
    <source>
        <tissue evidence="7">Leaves</tissue>
    </source>
</reference>
<feature type="compositionally biased region" description="Polar residues" evidence="4">
    <location>
        <begin position="240"/>
        <end position="269"/>
    </location>
</feature>
<dbReference type="EMBL" id="JAFEMO010000013">
    <property type="protein sequence ID" value="KAH7550426.1"/>
    <property type="molecule type" value="Genomic_DNA"/>
</dbReference>
<evidence type="ECO:0000313" key="7">
    <source>
        <dbReference type="EMBL" id="KAH7550426.1"/>
    </source>
</evidence>
<dbReference type="Pfam" id="PF08711">
    <property type="entry name" value="Med26"/>
    <property type="match status" value="1"/>
</dbReference>
<dbReference type="Proteomes" id="UP000827721">
    <property type="component" value="Unassembled WGS sequence"/>
</dbReference>
<dbReference type="PANTHER" id="PTHR46548">
    <property type="entry name" value="BAH AND TFIIS DOMAIN-CONTAINING PROTEIN-RELATED"/>
    <property type="match status" value="1"/>
</dbReference>
<evidence type="ECO:0000259" key="6">
    <source>
        <dbReference type="PROSITE" id="PS51319"/>
    </source>
</evidence>
<dbReference type="Gene3D" id="1.20.930.10">
    <property type="entry name" value="Conserved domain common to transcription factors TFIIS, elongin A, CRSP70"/>
    <property type="match status" value="1"/>
</dbReference>
<feature type="region of interest" description="Disordered" evidence="4">
    <location>
        <begin position="1297"/>
        <end position="1316"/>
    </location>
</feature>
<feature type="compositionally biased region" description="Basic and acidic residues" evidence="4">
    <location>
        <begin position="864"/>
        <end position="873"/>
    </location>
</feature>
<feature type="region of interest" description="Disordered" evidence="4">
    <location>
        <begin position="462"/>
        <end position="492"/>
    </location>
</feature>
<dbReference type="PROSITE" id="PS51319">
    <property type="entry name" value="TFIIS_N"/>
    <property type="match status" value="1"/>
</dbReference>
<dbReference type="InterPro" id="IPR035441">
    <property type="entry name" value="TFIIS/LEDGF_dom_sf"/>
</dbReference>
<dbReference type="CDD" id="cd00183">
    <property type="entry name" value="TFIIS_I"/>
    <property type="match status" value="1"/>
</dbReference>
<dbReference type="PANTHER" id="PTHR46548:SF1">
    <property type="entry name" value="BAH AND TFIIS DOMAIN-CONTAINING PROTEIN-RELATED"/>
    <property type="match status" value="1"/>
</dbReference>
<accession>A0ABQ8H972</accession>